<evidence type="ECO:0000256" key="6">
    <source>
        <dbReference type="ARBA" id="ARBA00022605"/>
    </source>
</evidence>
<evidence type="ECO:0000313" key="13">
    <source>
        <dbReference type="Proteomes" id="UP000002217"/>
    </source>
</evidence>
<dbReference type="Gene3D" id="3.20.20.70">
    <property type="entry name" value="Aldolase class I"/>
    <property type="match status" value="1"/>
</dbReference>
<accession>C8W337</accession>
<dbReference type="HOGENOM" id="CLU_076364_1_0_9"/>
<dbReference type="SUPFAM" id="SSF51366">
    <property type="entry name" value="Ribulose-phoshate binding barrel"/>
    <property type="match status" value="1"/>
</dbReference>
<evidence type="ECO:0000256" key="2">
    <source>
        <dbReference type="ARBA" id="ARBA00004664"/>
    </source>
</evidence>
<comment type="pathway">
    <text evidence="2 10">Amino-acid biosynthesis; L-tryptophan biosynthesis; L-tryptophan from chorismate: step 3/5.</text>
</comment>
<dbReference type="GO" id="GO:0004640">
    <property type="term" value="F:phosphoribosylanthranilate isomerase activity"/>
    <property type="evidence" value="ECO:0007669"/>
    <property type="project" value="UniProtKB-UniRule"/>
</dbReference>
<dbReference type="PANTHER" id="PTHR42894">
    <property type="entry name" value="N-(5'-PHOSPHORIBOSYL)ANTHRANILATE ISOMERASE"/>
    <property type="match status" value="1"/>
</dbReference>
<dbReference type="InterPro" id="IPR001240">
    <property type="entry name" value="PRAI_dom"/>
</dbReference>
<keyword evidence="7 10" id="KW-0822">Tryptophan biosynthesis</keyword>
<keyword evidence="13" id="KW-1185">Reference proteome</keyword>
<evidence type="ECO:0000256" key="1">
    <source>
        <dbReference type="ARBA" id="ARBA00001164"/>
    </source>
</evidence>
<dbReference type="CDD" id="cd00405">
    <property type="entry name" value="PRAI"/>
    <property type="match status" value="1"/>
</dbReference>
<evidence type="ECO:0000313" key="12">
    <source>
        <dbReference type="EMBL" id="ACV61804.1"/>
    </source>
</evidence>
<evidence type="ECO:0000256" key="9">
    <source>
        <dbReference type="ARBA" id="ARBA00023235"/>
    </source>
</evidence>
<name>C8W337_DESAS</name>
<dbReference type="Pfam" id="PF00697">
    <property type="entry name" value="PRAI"/>
    <property type="match status" value="1"/>
</dbReference>
<protein>
    <recommendedName>
        <fullName evidence="5 10">N-(5'-phosphoribosyl)anthranilate isomerase</fullName>
        <shortName evidence="10">PRAI</shortName>
        <ecNumber evidence="4 10">5.3.1.24</ecNumber>
    </recommendedName>
</protein>
<dbReference type="HAMAP" id="MF_00135">
    <property type="entry name" value="PRAI"/>
    <property type="match status" value="1"/>
</dbReference>
<dbReference type="eggNOG" id="COG0135">
    <property type="taxonomic scope" value="Bacteria"/>
</dbReference>
<keyword evidence="9 10" id="KW-0413">Isomerase</keyword>
<dbReference type="AlphaFoldDB" id="C8W337"/>
<sequence length="211" mass="22591">MPGTVRVKICGIMSEEIAGAAVAAGADALGFVFAQSRRRVTAERARQIIATVPPFISRAGVFVDSSPQEVLDIVNYCGLDSVQLHGEEDLAEYKALLHRTVKVILSCRVKGEESVSGVLKSAADAYLFDTYKKGMPGGTGEVFDWRILKSFTFPAPVILSGGLNTENVAMAVETVKPFAVDVSSGVETDGVKDVEKIKTFIKQAKGVHIND</sequence>
<dbReference type="InterPro" id="IPR011060">
    <property type="entry name" value="RibuloseP-bd_barrel"/>
</dbReference>
<dbReference type="EC" id="5.3.1.24" evidence="4 10"/>
<dbReference type="KEGG" id="dae:Dtox_0910"/>
<dbReference type="STRING" id="485916.Dtox_0910"/>
<reference evidence="12 13" key="1">
    <citation type="journal article" date="2009" name="Stand. Genomic Sci.">
        <title>Complete genome sequence of Desulfotomaculum acetoxidans type strain (5575).</title>
        <authorList>
            <person name="Spring S."/>
            <person name="Lapidus A."/>
            <person name="Schroder M."/>
            <person name="Gleim D."/>
            <person name="Sims D."/>
            <person name="Meincke L."/>
            <person name="Glavina Del Rio T."/>
            <person name="Tice H."/>
            <person name="Copeland A."/>
            <person name="Cheng J.F."/>
            <person name="Lucas S."/>
            <person name="Chen F."/>
            <person name="Nolan M."/>
            <person name="Bruce D."/>
            <person name="Goodwin L."/>
            <person name="Pitluck S."/>
            <person name="Ivanova N."/>
            <person name="Mavromatis K."/>
            <person name="Mikhailova N."/>
            <person name="Pati A."/>
            <person name="Chen A."/>
            <person name="Palaniappan K."/>
            <person name="Land M."/>
            <person name="Hauser L."/>
            <person name="Chang Y.J."/>
            <person name="Jeffries C.D."/>
            <person name="Chain P."/>
            <person name="Saunders E."/>
            <person name="Brettin T."/>
            <person name="Detter J.C."/>
            <person name="Goker M."/>
            <person name="Bristow J."/>
            <person name="Eisen J.A."/>
            <person name="Markowitz V."/>
            <person name="Hugenholtz P."/>
            <person name="Kyrpides N.C."/>
            <person name="Klenk H.P."/>
            <person name="Han C."/>
        </authorList>
    </citation>
    <scope>NUCLEOTIDE SEQUENCE [LARGE SCALE GENOMIC DNA]</scope>
    <source>
        <strain evidence="13">ATCC 49208 / DSM 771 / VKM B-1644</strain>
    </source>
</reference>
<evidence type="ECO:0000256" key="7">
    <source>
        <dbReference type="ARBA" id="ARBA00022822"/>
    </source>
</evidence>
<dbReference type="RefSeq" id="WP_015756520.1">
    <property type="nucleotide sequence ID" value="NC_013216.1"/>
</dbReference>
<evidence type="ECO:0000259" key="11">
    <source>
        <dbReference type="Pfam" id="PF00697"/>
    </source>
</evidence>
<evidence type="ECO:0000256" key="3">
    <source>
        <dbReference type="ARBA" id="ARBA00007571"/>
    </source>
</evidence>
<keyword evidence="8 10" id="KW-0057">Aromatic amino acid biosynthesis</keyword>
<evidence type="ECO:0000256" key="5">
    <source>
        <dbReference type="ARBA" id="ARBA00022272"/>
    </source>
</evidence>
<dbReference type="OrthoDB" id="9786954at2"/>
<dbReference type="EMBL" id="CP001720">
    <property type="protein sequence ID" value="ACV61804.1"/>
    <property type="molecule type" value="Genomic_DNA"/>
</dbReference>
<organism evidence="12 13">
    <name type="scientific">Desulfofarcimen acetoxidans (strain ATCC 49208 / DSM 771 / KCTC 5769 / VKM B-1644 / 5575)</name>
    <name type="common">Desulfotomaculum acetoxidans</name>
    <dbReference type="NCBI Taxonomy" id="485916"/>
    <lineage>
        <taxon>Bacteria</taxon>
        <taxon>Bacillati</taxon>
        <taxon>Bacillota</taxon>
        <taxon>Clostridia</taxon>
        <taxon>Eubacteriales</taxon>
        <taxon>Peptococcaceae</taxon>
        <taxon>Desulfofarcimen</taxon>
    </lineage>
</organism>
<dbReference type="InterPro" id="IPR044643">
    <property type="entry name" value="TrpF_fam"/>
</dbReference>
<dbReference type="Proteomes" id="UP000002217">
    <property type="component" value="Chromosome"/>
</dbReference>
<evidence type="ECO:0000256" key="8">
    <source>
        <dbReference type="ARBA" id="ARBA00023141"/>
    </source>
</evidence>
<dbReference type="InterPro" id="IPR013785">
    <property type="entry name" value="Aldolase_TIM"/>
</dbReference>
<gene>
    <name evidence="10" type="primary">trpF</name>
    <name evidence="12" type="ordered locus">Dtox_0910</name>
</gene>
<keyword evidence="6 10" id="KW-0028">Amino-acid biosynthesis</keyword>
<dbReference type="UniPathway" id="UPA00035">
    <property type="reaction ID" value="UER00042"/>
</dbReference>
<dbReference type="FunFam" id="3.20.20.70:FF:000075">
    <property type="entry name" value="Tryptophan biosynthesis protein TRP1"/>
    <property type="match status" value="1"/>
</dbReference>
<comment type="catalytic activity">
    <reaction evidence="1 10">
        <text>N-(5-phospho-beta-D-ribosyl)anthranilate = 1-(2-carboxyphenylamino)-1-deoxy-D-ribulose 5-phosphate</text>
        <dbReference type="Rhea" id="RHEA:21540"/>
        <dbReference type="ChEBI" id="CHEBI:18277"/>
        <dbReference type="ChEBI" id="CHEBI:58613"/>
        <dbReference type="EC" id="5.3.1.24"/>
    </reaction>
</comment>
<evidence type="ECO:0000256" key="4">
    <source>
        <dbReference type="ARBA" id="ARBA00012572"/>
    </source>
</evidence>
<comment type="similarity">
    <text evidence="3 10">Belongs to the TrpF family.</text>
</comment>
<dbReference type="PANTHER" id="PTHR42894:SF1">
    <property type="entry name" value="N-(5'-PHOSPHORIBOSYL)ANTHRANILATE ISOMERASE"/>
    <property type="match status" value="1"/>
</dbReference>
<feature type="domain" description="N-(5'phosphoribosyl) anthranilate isomerase (PRAI)" evidence="11">
    <location>
        <begin position="7"/>
        <end position="202"/>
    </location>
</feature>
<proteinExistence type="inferred from homology"/>
<evidence type="ECO:0000256" key="10">
    <source>
        <dbReference type="HAMAP-Rule" id="MF_00135"/>
    </source>
</evidence>
<dbReference type="GO" id="GO:0000162">
    <property type="term" value="P:L-tryptophan biosynthetic process"/>
    <property type="evidence" value="ECO:0007669"/>
    <property type="project" value="UniProtKB-UniRule"/>
</dbReference>